<accession>A0A091G6B3</accession>
<evidence type="ECO:0008006" key="3">
    <source>
        <dbReference type="Google" id="ProtNLM"/>
    </source>
</evidence>
<dbReference type="Proteomes" id="UP000053760">
    <property type="component" value="Unassembled WGS sequence"/>
</dbReference>
<proteinExistence type="predicted"/>
<organism evidence="1 2">
    <name type="scientific">Cuculus canorus</name>
    <name type="common">Common cuckoo</name>
    <dbReference type="NCBI Taxonomy" id="55661"/>
    <lineage>
        <taxon>Eukaryota</taxon>
        <taxon>Metazoa</taxon>
        <taxon>Chordata</taxon>
        <taxon>Craniata</taxon>
        <taxon>Vertebrata</taxon>
        <taxon>Euteleostomi</taxon>
        <taxon>Archelosauria</taxon>
        <taxon>Archosauria</taxon>
        <taxon>Dinosauria</taxon>
        <taxon>Saurischia</taxon>
        <taxon>Theropoda</taxon>
        <taxon>Coelurosauria</taxon>
        <taxon>Aves</taxon>
        <taxon>Neognathae</taxon>
        <taxon>Neoaves</taxon>
        <taxon>Otidimorphae</taxon>
        <taxon>Cuculiformes</taxon>
        <taxon>Cuculidae</taxon>
        <taxon>Cuculus</taxon>
    </lineage>
</organism>
<gene>
    <name evidence="1" type="ORF">N303_04725</name>
</gene>
<reference evidence="1 2" key="1">
    <citation type="submission" date="2014-04" db="EMBL/GenBank/DDBJ databases">
        <title>Genome evolution of avian class.</title>
        <authorList>
            <person name="Zhang G."/>
            <person name="Li C."/>
        </authorList>
    </citation>
    <scope>NUCLEOTIDE SEQUENCE [LARGE SCALE GENOMIC DNA]</scope>
    <source>
        <strain evidence="1">BGI_N303</strain>
    </source>
</reference>
<feature type="non-terminal residue" evidence="1">
    <location>
        <position position="1"/>
    </location>
</feature>
<sequence>NGYKLERGRFRLDIRKNFFTKRVVRHWHRLPREAVDAPSLEGFKARLDGALGSLI</sequence>
<evidence type="ECO:0000313" key="1">
    <source>
        <dbReference type="EMBL" id="KFO77915.1"/>
    </source>
</evidence>
<name>A0A091G6B3_CUCCA</name>
<evidence type="ECO:0000313" key="2">
    <source>
        <dbReference type="Proteomes" id="UP000053760"/>
    </source>
</evidence>
<dbReference type="AlphaFoldDB" id="A0A091G6B3"/>
<protein>
    <recommendedName>
        <fullName evidence="3">Nidogen G2 beta-barrel domain-containing protein</fullName>
    </recommendedName>
</protein>
<feature type="non-terminal residue" evidence="1">
    <location>
        <position position="55"/>
    </location>
</feature>
<keyword evidence="2" id="KW-1185">Reference proteome</keyword>
<dbReference type="EMBL" id="KL447842">
    <property type="protein sequence ID" value="KFO77915.1"/>
    <property type="molecule type" value="Genomic_DNA"/>
</dbReference>